<comment type="caution">
    <text evidence="2">The sequence shown here is derived from an EMBL/GenBank/DDBJ whole genome shotgun (WGS) entry which is preliminary data.</text>
</comment>
<evidence type="ECO:0008006" key="4">
    <source>
        <dbReference type="Google" id="ProtNLM"/>
    </source>
</evidence>
<evidence type="ECO:0000313" key="3">
    <source>
        <dbReference type="Proteomes" id="UP000054997"/>
    </source>
</evidence>
<proteinExistence type="predicted"/>
<keyword evidence="1" id="KW-0812">Transmembrane</keyword>
<keyword evidence="1" id="KW-0472">Membrane</keyword>
<dbReference type="AlphaFoldDB" id="A0A0W0VNM7"/>
<reference evidence="2 3" key="1">
    <citation type="submission" date="2015-11" db="EMBL/GenBank/DDBJ databases">
        <title>Genomic analysis of 38 Legionella species identifies large and diverse effector repertoires.</title>
        <authorList>
            <person name="Burstein D."/>
            <person name="Amaro F."/>
            <person name="Zusman T."/>
            <person name="Lifshitz Z."/>
            <person name="Cohen O."/>
            <person name="Gilbert J.A."/>
            <person name="Pupko T."/>
            <person name="Shuman H.A."/>
            <person name="Segal G."/>
        </authorList>
    </citation>
    <scope>NUCLEOTIDE SEQUENCE [LARGE SCALE GENOMIC DNA]</scope>
    <source>
        <strain evidence="2 3">ATCC 49505</strain>
    </source>
</reference>
<organism evidence="2 3">
    <name type="scientific">Legionella londiniensis</name>
    <dbReference type="NCBI Taxonomy" id="45068"/>
    <lineage>
        <taxon>Bacteria</taxon>
        <taxon>Pseudomonadati</taxon>
        <taxon>Pseudomonadota</taxon>
        <taxon>Gammaproteobacteria</taxon>
        <taxon>Legionellales</taxon>
        <taxon>Legionellaceae</taxon>
        <taxon>Legionella</taxon>
    </lineage>
</organism>
<dbReference type="NCBIfam" id="NF041949">
    <property type="entry name" value="THIVI_2564_fam"/>
    <property type="match status" value="1"/>
</dbReference>
<feature type="transmembrane region" description="Helical" evidence="1">
    <location>
        <begin position="6"/>
        <end position="25"/>
    </location>
</feature>
<keyword evidence="3" id="KW-1185">Reference proteome</keyword>
<accession>A0A0W0VNM7</accession>
<dbReference type="InterPro" id="IPR049641">
    <property type="entry name" value="THIVI_2564-like"/>
</dbReference>
<keyword evidence="1" id="KW-1133">Transmembrane helix</keyword>
<dbReference type="Proteomes" id="UP000054997">
    <property type="component" value="Unassembled WGS sequence"/>
</dbReference>
<gene>
    <name evidence="2" type="ORF">Llon_0859</name>
</gene>
<evidence type="ECO:0000313" key="2">
    <source>
        <dbReference type="EMBL" id="KTD21694.1"/>
    </source>
</evidence>
<dbReference type="RefSeq" id="WP_058528861.1">
    <property type="nucleotide sequence ID" value="NZ_CAAAHZ010000002.1"/>
</dbReference>
<name>A0A0W0VNM7_9GAMM</name>
<dbReference type="PATRIC" id="fig|45068.5.peg.921"/>
<dbReference type="STRING" id="45068.Llon_0859"/>
<sequence>MNALLNLLLVIIVAGVLLWLVNVLIPMAPVVKRLLNVLVLIILILYILQFFGLISPIVPMFQLLGPGVNVP</sequence>
<protein>
    <recommendedName>
        <fullName evidence="4">Transmembrane protein</fullName>
    </recommendedName>
</protein>
<dbReference type="EMBL" id="LNYK01000014">
    <property type="protein sequence ID" value="KTD21694.1"/>
    <property type="molecule type" value="Genomic_DNA"/>
</dbReference>
<evidence type="ECO:0000256" key="1">
    <source>
        <dbReference type="SAM" id="Phobius"/>
    </source>
</evidence>
<feature type="transmembrane region" description="Helical" evidence="1">
    <location>
        <begin position="37"/>
        <end position="61"/>
    </location>
</feature>